<accession>W7XLF8</accession>
<proteinExistence type="predicted"/>
<dbReference type="EMBL" id="GG662840">
    <property type="protein sequence ID" value="EWS76214.1"/>
    <property type="molecule type" value="Genomic_DNA"/>
</dbReference>
<reference evidence="2" key="1">
    <citation type="journal article" date="2006" name="PLoS Biol.">
        <title>Macronuclear genome sequence of the ciliate Tetrahymena thermophila, a model eukaryote.</title>
        <authorList>
            <person name="Eisen J.A."/>
            <person name="Coyne R.S."/>
            <person name="Wu M."/>
            <person name="Wu D."/>
            <person name="Thiagarajan M."/>
            <person name="Wortman J.R."/>
            <person name="Badger J.H."/>
            <person name="Ren Q."/>
            <person name="Amedeo P."/>
            <person name="Jones K.M."/>
            <person name="Tallon L.J."/>
            <person name="Delcher A.L."/>
            <person name="Salzberg S.L."/>
            <person name="Silva J.C."/>
            <person name="Haas B.J."/>
            <person name="Majoros W.H."/>
            <person name="Farzad M."/>
            <person name="Carlton J.M."/>
            <person name="Smith R.K. Jr."/>
            <person name="Garg J."/>
            <person name="Pearlman R.E."/>
            <person name="Karrer K.M."/>
            <person name="Sun L."/>
            <person name="Manning G."/>
            <person name="Elde N.C."/>
            <person name="Turkewitz A.P."/>
            <person name="Asai D.J."/>
            <person name="Wilkes D.E."/>
            <person name="Wang Y."/>
            <person name="Cai H."/>
            <person name="Collins K."/>
            <person name="Stewart B.A."/>
            <person name="Lee S.R."/>
            <person name="Wilamowska K."/>
            <person name="Weinberg Z."/>
            <person name="Ruzzo W.L."/>
            <person name="Wloga D."/>
            <person name="Gaertig J."/>
            <person name="Frankel J."/>
            <person name="Tsao C.-C."/>
            <person name="Gorovsky M.A."/>
            <person name="Keeling P.J."/>
            <person name="Waller R.F."/>
            <person name="Patron N.J."/>
            <person name="Cherry J.M."/>
            <person name="Stover N.A."/>
            <person name="Krieger C.J."/>
            <person name="del Toro C."/>
            <person name="Ryder H.F."/>
            <person name="Williamson S.C."/>
            <person name="Barbeau R.A."/>
            <person name="Hamilton E.P."/>
            <person name="Orias E."/>
        </authorList>
    </citation>
    <scope>NUCLEOTIDE SEQUENCE [LARGE SCALE GENOMIC DNA]</scope>
    <source>
        <strain evidence="2">SB210</strain>
    </source>
</reference>
<protein>
    <submittedName>
        <fullName evidence="1">Uncharacterized protein</fullName>
    </submittedName>
</protein>
<evidence type="ECO:0000313" key="1">
    <source>
        <dbReference type="EMBL" id="EWS76214.1"/>
    </source>
</evidence>
<keyword evidence="2" id="KW-1185">Reference proteome</keyword>
<organism evidence="1 2">
    <name type="scientific">Tetrahymena thermophila (strain SB210)</name>
    <dbReference type="NCBI Taxonomy" id="312017"/>
    <lineage>
        <taxon>Eukaryota</taxon>
        <taxon>Sar</taxon>
        <taxon>Alveolata</taxon>
        <taxon>Ciliophora</taxon>
        <taxon>Intramacronucleata</taxon>
        <taxon>Oligohymenophorea</taxon>
        <taxon>Hymenostomatida</taxon>
        <taxon>Tetrahymenina</taxon>
        <taxon>Tetrahymenidae</taxon>
        <taxon>Tetrahymena</taxon>
    </lineage>
</organism>
<sequence length="89" mass="10712">MGYNEDRINIILKITFLLWERPSINLLRLFILLTTTNKEISIINAVRQQKNIYKEFFICLLLVVKQIESFLKCLHVETLKNFLRRKKSE</sequence>
<dbReference type="RefSeq" id="XP_012651261.1">
    <property type="nucleotide sequence ID" value="XM_012795807.1"/>
</dbReference>
<evidence type="ECO:0000313" key="2">
    <source>
        <dbReference type="Proteomes" id="UP000009168"/>
    </source>
</evidence>
<dbReference type="GeneID" id="24437673"/>
<dbReference type="Proteomes" id="UP000009168">
    <property type="component" value="Unassembled WGS sequence"/>
</dbReference>
<name>W7XLF8_TETTS</name>
<dbReference type="InParanoid" id="W7XLF8"/>
<dbReference type="KEGG" id="tet:TTHERM_000181019"/>
<dbReference type="AlphaFoldDB" id="W7XLF8"/>
<gene>
    <name evidence="1" type="ORF">TTHERM_000181019</name>
</gene>